<sequence length="756" mass="82251">MSPYPVRSSLAIALLLPAAGMAQTAASTGTTQSTSATPASTAAAKPAAASKDQPAIQTVEVKGAASSYDPRRDDTASKTVINAEEIRKYGDDNIFDVLKRAPGVTVTGKTIRMRGLGAGYTQILVNGDRPPPGFSLDTLTPDQIERIEVVRAASAEFSMQSIAGTINIVLRKLVSKPQHDLRLGLMHSSQQNNGNVNGTWAEKVGSFSYFLNGSLYGGKNAVASTSTDRFTLPSGQVSQERNQAFDGGGSYRGIALFPRVAWKFENGDELNLSAGGYATRSNWDNVSRTDNLVGTFATPDYVENFSGSPATQRMLRGEVNWIAKLAGGKLDLTLSHERTRNTNGDDDTYYTAGRALRLLRDWDSTVHARRESLRAKYTRSLFDGHALAAGIDTSVQENDEVRVRDEQLGAAAPTRAVDRFAPRVTRFAAYAQDEWSIDKQLSLYLGARWEGVHTDSSADSSGDTVSAGSVAGSAADSAADVHARNHVLGPVLQALYKFPGASGRQLRLALTRTYKAPTIDQLTARRYYAAVNTRFNADAGGNPDLRPELAKGIDVAYEHYLAQGAMVSVSVSRRAITDTIRSRLDLDPDGRWVVRPLNDGDALVRSLETEFKTPGKLLGDALAAFDLRASLARNWSQVSSVPGPGNRLDAQTPLSGTVGIDYRKGDLSLGSSFSYQKGAWVRVSEFQSQRQFIQRNLDAYALWKFNPRYQLRLSLSNILQQDTRQDRLYRDAAGTSRERSFQPGVRRAGVNLEMKL</sequence>
<name>A0A7Z2ZUB3_9BURK</name>
<evidence type="ECO:0000256" key="5">
    <source>
        <dbReference type="ARBA" id="ARBA00022692"/>
    </source>
</evidence>
<dbReference type="Proteomes" id="UP000502415">
    <property type="component" value="Chromosome"/>
</dbReference>
<evidence type="ECO:0000259" key="15">
    <source>
        <dbReference type="Pfam" id="PF07715"/>
    </source>
</evidence>
<feature type="region of interest" description="Disordered" evidence="12">
    <location>
        <begin position="25"/>
        <end position="54"/>
    </location>
</feature>
<dbReference type="AlphaFoldDB" id="A0A7Z2ZUB3"/>
<keyword evidence="7 10" id="KW-0472">Membrane</keyword>
<feature type="domain" description="TonB-dependent receptor-like beta-barrel" evidence="14">
    <location>
        <begin position="279"/>
        <end position="717"/>
    </location>
</feature>
<evidence type="ECO:0000259" key="14">
    <source>
        <dbReference type="Pfam" id="PF00593"/>
    </source>
</evidence>
<dbReference type="EMBL" id="CP051685">
    <property type="protein sequence ID" value="QJE02368.1"/>
    <property type="molecule type" value="Genomic_DNA"/>
</dbReference>
<feature type="chain" id="PRO_5030805206" evidence="13">
    <location>
        <begin position="23"/>
        <end position="756"/>
    </location>
</feature>
<dbReference type="PANTHER" id="PTHR40980">
    <property type="entry name" value="PLUG DOMAIN-CONTAINING PROTEIN"/>
    <property type="match status" value="1"/>
</dbReference>
<evidence type="ECO:0000256" key="13">
    <source>
        <dbReference type="SAM" id="SignalP"/>
    </source>
</evidence>
<dbReference type="InterPro" id="IPR012910">
    <property type="entry name" value="Plug_dom"/>
</dbReference>
<evidence type="ECO:0000256" key="7">
    <source>
        <dbReference type="ARBA" id="ARBA00023136"/>
    </source>
</evidence>
<dbReference type="PROSITE" id="PS52016">
    <property type="entry name" value="TONB_DEPENDENT_REC_3"/>
    <property type="match status" value="1"/>
</dbReference>
<dbReference type="Gene3D" id="2.40.170.20">
    <property type="entry name" value="TonB-dependent receptor, beta-barrel domain"/>
    <property type="match status" value="1"/>
</dbReference>
<evidence type="ECO:0000256" key="9">
    <source>
        <dbReference type="ARBA" id="ARBA00023237"/>
    </source>
</evidence>
<keyword evidence="6 11" id="KW-0798">TonB box</keyword>
<dbReference type="Pfam" id="PF07715">
    <property type="entry name" value="Plug"/>
    <property type="match status" value="1"/>
</dbReference>
<feature type="domain" description="TonB-dependent receptor plug" evidence="15">
    <location>
        <begin position="71"/>
        <end position="165"/>
    </location>
</feature>
<keyword evidence="17" id="KW-1185">Reference proteome</keyword>
<evidence type="ECO:0000256" key="6">
    <source>
        <dbReference type="ARBA" id="ARBA00023077"/>
    </source>
</evidence>
<keyword evidence="5 10" id="KW-0812">Transmembrane</keyword>
<dbReference type="InterPro" id="IPR039426">
    <property type="entry name" value="TonB-dep_rcpt-like"/>
</dbReference>
<dbReference type="Pfam" id="PF00593">
    <property type="entry name" value="TonB_dep_Rec_b-barrel"/>
    <property type="match status" value="1"/>
</dbReference>
<evidence type="ECO:0000256" key="10">
    <source>
        <dbReference type="PROSITE-ProRule" id="PRU01360"/>
    </source>
</evidence>
<keyword evidence="4 10" id="KW-1134">Transmembrane beta strand</keyword>
<evidence type="ECO:0000256" key="3">
    <source>
        <dbReference type="ARBA" id="ARBA00022448"/>
    </source>
</evidence>
<reference evidence="16 17" key="1">
    <citation type="submission" date="2020-04" db="EMBL/GenBank/DDBJ databases">
        <title>Genome sequencing of novel species.</title>
        <authorList>
            <person name="Heo J."/>
            <person name="Kim S.-J."/>
            <person name="Kim J.-S."/>
            <person name="Hong S.-B."/>
            <person name="Kwon S.-W."/>
        </authorList>
    </citation>
    <scope>NUCLEOTIDE SEQUENCE [LARGE SCALE GENOMIC DNA]</scope>
    <source>
        <strain evidence="16 17">GN2-R2</strain>
    </source>
</reference>
<accession>A0A7Z2ZUB3</accession>
<keyword evidence="13" id="KW-0732">Signal</keyword>
<dbReference type="Gene3D" id="2.170.130.10">
    <property type="entry name" value="TonB-dependent receptor, plug domain"/>
    <property type="match status" value="1"/>
</dbReference>
<evidence type="ECO:0000313" key="17">
    <source>
        <dbReference type="Proteomes" id="UP000502415"/>
    </source>
</evidence>
<keyword evidence="8 16" id="KW-0675">Receptor</keyword>
<gene>
    <name evidence="16" type="ORF">HH212_22025</name>
</gene>
<comment type="similarity">
    <text evidence="2 10 11">Belongs to the TonB-dependent receptor family.</text>
</comment>
<dbReference type="GO" id="GO:0009279">
    <property type="term" value="C:cell outer membrane"/>
    <property type="evidence" value="ECO:0007669"/>
    <property type="project" value="UniProtKB-SubCell"/>
</dbReference>
<dbReference type="PANTHER" id="PTHR40980:SF4">
    <property type="entry name" value="TONB-DEPENDENT RECEPTOR-LIKE BETA-BARREL DOMAIN-CONTAINING PROTEIN"/>
    <property type="match status" value="1"/>
</dbReference>
<protein>
    <submittedName>
        <fullName evidence="16">TonB-dependent receptor</fullName>
    </submittedName>
</protein>
<dbReference type="InterPro" id="IPR037066">
    <property type="entry name" value="Plug_dom_sf"/>
</dbReference>
<dbReference type="RefSeq" id="WP_170204455.1">
    <property type="nucleotide sequence ID" value="NZ_CP051685.1"/>
</dbReference>
<dbReference type="SUPFAM" id="SSF56935">
    <property type="entry name" value="Porins"/>
    <property type="match status" value="1"/>
</dbReference>
<proteinExistence type="inferred from homology"/>
<dbReference type="InterPro" id="IPR000531">
    <property type="entry name" value="Beta-barrel_TonB"/>
</dbReference>
<comment type="subcellular location">
    <subcellularLocation>
        <location evidence="1 10">Cell outer membrane</location>
        <topology evidence="1 10">Multi-pass membrane protein</topology>
    </subcellularLocation>
</comment>
<evidence type="ECO:0000256" key="12">
    <source>
        <dbReference type="SAM" id="MobiDB-lite"/>
    </source>
</evidence>
<keyword evidence="9 10" id="KW-0998">Cell outer membrane</keyword>
<feature type="compositionally biased region" description="Low complexity" evidence="12">
    <location>
        <begin position="25"/>
        <end position="51"/>
    </location>
</feature>
<keyword evidence="3 10" id="KW-0813">Transport</keyword>
<evidence type="ECO:0000256" key="11">
    <source>
        <dbReference type="RuleBase" id="RU003357"/>
    </source>
</evidence>
<evidence type="ECO:0000256" key="2">
    <source>
        <dbReference type="ARBA" id="ARBA00009810"/>
    </source>
</evidence>
<evidence type="ECO:0000256" key="4">
    <source>
        <dbReference type="ARBA" id="ARBA00022452"/>
    </source>
</evidence>
<evidence type="ECO:0000256" key="1">
    <source>
        <dbReference type="ARBA" id="ARBA00004571"/>
    </source>
</evidence>
<evidence type="ECO:0000256" key="8">
    <source>
        <dbReference type="ARBA" id="ARBA00023170"/>
    </source>
</evidence>
<dbReference type="InterPro" id="IPR036942">
    <property type="entry name" value="Beta-barrel_TonB_sf"/>
</dbReference>
<organism evidence="16 17">
    <name type="scientific">Massilia forsythiae</name>
    <dbReference type="NCBI Taxonomy" id="2728020"/>
    <lineage>
        <taxon>Bacteria</taxon>
        <taxon>Pseudomonadati</taxon>
        <taxon>Pseudomonadota</taxon>
        <taxon>Betaproteobacteria</taxon>
        <taxon>Burkholderiales</taxon>
        <taxon>Oxalobacteraceae</taxon>
        <taxon>Telluria group</taxon>
        <taxon>Massilia</taxon>
    </lineage>
</organism>
<evidence type="ECO:0000313" key="16">
    <source>
        <dbReference type="EMBL" id="QJE02368.1"/>
    </source>
</evidence>
<dbReference type="KEGG" id="mfy:HH212_22025"/>
<feature type="signal peptide" evidence="13">
    <location>
        <begin position="1"/>
        <end position="22"/>
    </location>
</feature>